<gene>
    <name evidence="3" type="ORF">KZJ38_16475</name>
</gene>
<accession>A0ABX8ULJ1</accession>
<name>A0ABX8ULJ1_9BURK</name>
<dbReference type="InterPro" id="IPR046342">
    <property type="entry name" value="CBS_dom_sf"/>
</dbReference>
<evidence type="ECO:0000313" key="3">
    <source>
        <dbReference type="EMBL" id="QYD67900.1"/>
    </source>
</evidence>
<dbReference type="PROSITE" id="PS51371">
    <property type="entry name" value="CBS"/>
    <property type="match status" value="1"/>
</dbReference>
<dbReference type="EMBL" id="CP080095">
    <property type="protein sequence ID" value="QYD67900.1"/>
    <property type="molecule type" value="Genomic_DNA"/>
</dbReference>
<sequence length="55" mass="6138">MSADILFCFEDDPVEEAERIMRERHVQRLAALERADQHLLGIIALTALSGGGSER</sequence>
<proteinExistence type="predicted"/>
<reference evidence="3 4" key="1">
    <citation type="submission" date="2021-07" db="EMBL/GenBank/DDBJ databases">
        <title>Paraburkholderia edwinii protects Aspergillus sp. from phenazines by acting as a toxin sponge.</title>
        <authorList>
            <person name="Dahlstrom K.M."/>
            <person name="Newman D.K."/>
        </authorList>
    </citation>
    <scope>NUCLEOTIDE SEQUENCE [LARGE SCALE GENOMIC DNA]</scope>
    <source>
        <strain evidence="3 4">Pe01</strain>
    </source>
</reference>
<keyword evidence="4" id="KW-1185">Reference proteome</keyword>
<dbReference type="RefSeq" id="WP_219797241.1">
    <property type="nucleotide sequence ID" value="NZ_CP080095.1"/>
</dbReference>
<feature type="domain" description="CBS" evidence="2">
    <location>
        <begin position="1"/>
        <end position="55"/>
    </location>
</feature>
<protein>
    <submittedName>
        <fullName evidence="3">CBS domain-containing protein</fullName>
    </submittedName>
</protein>
<dbReference type="Pfam" id="PF00571">
    <property type="entry name" value="CBS"/>
    <property type="match status" value="1"/>
</dbReference>
<evidence type="ECO:0000259" key="2">
    <source>
        <dbReference type="PROSITE" id="PS51371"/>
    </source>
</evidence>
<dbReference type="InterPro" id="IPR000644">
    <property type="entry name" value="CBS_dom"/>
</dbReference>
<organism evidence="3 4">
    <name type="scientific">Paraburkholderia edwinii</name>
    <dbReference type="NCBI Taxonomy" id="2861782"/>
    <lineage>
        <taxon>Bacteria</taxon>
        <taxon>Pseudomonadati</taxon>
        <taxon>Pseudomonadota</taxon>
        <taxon>Betaproteobacteria</taxon>
        <taxon>Burkholderiales</taxon>
        <taxon>Burkholderiaceae</taxon>
        <taxon>Paraburkholderia</taxon>
    </lineage>
</organism>
<dbReference type="Proteomes" id="UP000826462">
    <property type="component" value="Chromosome 1"/>
</dbReference>
<keyword evidence="1" id="KW-0129">CBS domain</keyword>
<dbReference type="Gene3D" id="3.10.580.10">
    <property type="entry name" value="CBS-domain"/>
    <property type="match status" value="1"/>
</dbReference>
<dbReference type="SUPFAM" id="SSF54631">
    <property type="entry name" value="CBS-domain pair"/>
    <property type="match status" value="1"/>
</dbReference>
<evidence type="ECO:0000313" key="4">
    <source>
        <dbReference type="Proteomes" id="UP000826462"/>
    </source>
</evidence>
<evidence type="ECO:0000256" key="1">
    <source>
        <dbReference type="PROSITE-ProRule" id="PRU00703"/>
    </source>
</evidence>